<accession>A0A936Z1P7</accession>
<feature type="transmembrane region" description="Helical" evidence="6">
    <location>
        <begin position="103"/>
        <end position="124"/>
    </location>
</feature>
<dbReference type="PROSITE" id="PS50850">
    <property type="entry name" value="MFS"/>
    <property type="match status" value="1"/>
</dbReference>
<feature type="transmembrane region" description="Helical" evidence="6">
    <location>
        <begin position="375"/>
        <end position="396"/>
    </location>
</feature>
<dbReference type="InterPro" id="IPR036259">
    <property type="entry name" value="MFS_trans_sf"/>
</dbReference>
<evidence type="ECO:0000256" key="3">
    <source>
        <dbReference type="ARBA" id="ARBA00022692"/>
    </source>
</evidence>
<keyword evidence="9" id="KW-1185">Reference proteome</keyword>
<evidence type="ECO:0000256" key="1">
    <source>
        <dbReference type="ARBA" id="ARBA00004651"/>
    </source>
</evidence>
<feature type="transmembrane region" description="Helical" evidence="6">
    <location>
        <begin position="343"/>
        <end position="369"/>
    </location>
</feature>
<evidence type="ECO:0000256" key="4">
    <source>
        <dbReference type="ARBA" id="ARBA00022989"/>
    </source>
</evidence>
<feature type="transmembrane region" description="Helical" evidence="6">
    <location>
        <begin position="9"/>
        <end position="28"/>
    </location>
</feature>
<dbReference type="Pfam" id="PF07690">
    <property type="entry name" value="MFS_1"/>
    <property type="match status" value="1"/>
</dbReference>
<keyword evidence="4 6" id="KW-1133">Transmembrane helix</keyword>
<feature type="transmembrane region" description="Helical" evidence="6">
    <location>
        <begin position="210"/>
        <end position="232"/>
    </location>
</feature>
<feature type="domain" description="Major facilitator superfamily (MFS) profile" evidence="7">
    <location>
        <begin position="12"/>
        <end position="402"/>
    </location>
</feature>
<evidence type="ECO:0000313" key="8">
    <source>
        <dbReference type="EMBL" id="MBL0391957.1"/>
    </source>
</evidence>
<dbReference type="PANTHER" id="PTHR43124:SF3">
    <property type="entry name" value="CHLORAMPHENICOL EFFLUX PUMP RV0191"/>
    <property type="match status" value="1"/>
</dbReference>
<proteinExistence type="predicted"/>
<feature type="transmembrane region" description="Helical" evidence="6">
    <location>
        <begin position="48"/>
        <end position="66"/>
    </location>
</feature>
<dbReference type="InterPro" id="IPR011701">
    <property type="entry name" value="MFS"/>
</dbReference>
<organism evidence="8 9">
    <name type="scientific">Ramlibacter monticola</name>
    <dbReference type="NCBI Taxonomy" id="1926872"/>
    <lineage>
        <taxon>Bacteria</taxon>
        <taxon>Pseudomonadati</taxon>
        <taxon>Pseudomonadota</taxon>
        <taxon>Betaproteobacteria</taxon>
        <taxon>Burkholderiales</taxon>
        <taxon>Comamonadaceae</taxon>
        <taxon>Ramlibacter</taxon>
    </lineage>
</organism>
<reference evidence="8 9" key="1">
    <citation type="journal article" date="2017" name="Int. J. Syst. Evol. Microbiol.">
        <title>Ramlibacter monticola sp. nov., isolated from forest soil.</title>
        <authorList>
            <person name="Chaudhary D.K."/>
            <person name="Kim J."/>
        </authorList>
    </citation>
    <scope>NUCLEOTIDE SEQUENCE [LARGE SCALE GENOMIC DNA]</scope>
    <source>
        <strain evidence="8 9">KACC 19175</strain>
    </source>
</reference>
<keyword evidence="5 6" id="KW-0472">Membrane</keyword>
<protein>
    <submittedName>
        <fullName evidence="8">MFS transporter</fullName>
    </submittedName>
</protein>
<dbReference type="SUPFAM" id="SSF103473">
    <property type="entry name" value="MFS general substrate transporter"/>
    <property type="match status" value="1"/>
</dbReference>
<keyword evidence="3 6" id="KW-0812">Transmembrane</keyword>
<feature type="transmembrane region" description="Helical" evidence="6">
    <location>
        <begin position="136"/>
        <end position="155"/>
    </location>
</feature>
<dbReference type="AlphaFoldDB" id="A0A936Z1P7"/>
<dbReference type="PANTHER" id="PTHR43124">
    <property type="entry name" value="PURINE EFFLUX PUMP PBUE"/>
    <property type="match status" value="1"/>
</dbReference>
<comment type="subcellular location">
    <subcellularLocation>
        <location evidence="1">Cell membrane</location>
        <topology evidence="1">Multi-pass membrane protein</topology>
    </subcellularLocation>
</comment>
<feature type="transmembrane region" description="Helical" evidence="6">
    <location>
        <begin position="252"/>
        <end position="271"/>
    </location>
</feature>
<evidence type="ECO:0000256" key="5">
    <source>
        <dbReference type="ARBA" id="ARBA00023136"/>
    </source>
</evidence>
<evidence type="ECO:0000256" key="2">
    <source>
        <dbReference type="ARBA" id="ARBA00022475"/>
    </source>
</evidence>
<sequence length="406" mass="43910">MSLLAGRQVVAVFLAFAFTYFFSALLRAVTATLSPTLTQEFQLHARDLGLLAGGYFLGFSALQLPLGSWLDRHGPKKVLLGFMVLAVLGCVAFALATSFQALLAARVLCGAGLGACLMAPLTGYRHWFTPPTQLRANSWMLMTGSLGMLASTLPVQWLLPVAGWRPLFWWLAVLLGVSMLVIALVVPGWQAATPTGAPRPSYREVWRHPYFRQMAPIGFFVYGGLIAVQTLWAGPWMVRVAGYDPVASAGGLFTINLAMLATFWAWGWFTPWLQRRGLHADRLIAWGVPWHFLATAALIGAGPAAGAGMLAVYCVTATFVSLAQPAVGMAFPAALAGRALSAFNLVIFLGVFVLQWGIGLLVDLFAALGAGEVSAFRFAFSIFLACCMLSYAWFLWSKSHNRPQSP</sequence>
<dbReference type="EMBL" id="JAEQNE010000002">
    <property type="protein sequence ID" value="MBL0391957.1"/>
    <property type="molecule type" value="Genomic_DNA"/>
</dbReference>
<gene>
    <name evidence="8" type="ORF">JJ685_12525</name>
</gene>
<dbReference type="Gene3D" id="1.20.1250.20">
    <property type="entry name" value="MFS general substrate transporter like domains"/>
    <property type="match status" value="1"/>
</dbReference>
<evidence type="ECO:0000313" key="9">
    <source>
        <dbReference type="Proteomes" id="UP000599109"/>
    </source>
</evidence>
<comment type="caution">
    <text evidence="8">The sequence shown here is derived from an EMBL/GenBank/DDBJ whole genome shotgun (WGS) entry which is preliminary data.</text>
</comment>
<feature type="transmembrane region" description="Helical" evidence="6">
    <location>
        <begin position="167"/>
        <end position="189"/>
    </location>
</feature>
<dbReference type="GO" id="GO:0005886">
    <property type="term" value="C:plasma membrane"/>
    <property type="evidence" value="ECO:0007669"/>
    <property type="project" value="UniProtKB-SubCell"/>
</dbReference>
<dbReference type="InterPro" id="IPR050189">
    <property type="entry name" value="MFS_Efflux_Transporters"/>
</dbReference>
<dbReference type="Proteomes" id="UP000599109">
    <property type="component" value="Unassembled WGS sequence"/>
</dbReference>
<name>A0A936Z1P7_9BURK</name>
<dbReference type="RefSeq" id="WP_201674549.1">
    <property type="nucleotide sequence ID" value="NZ_JAEQNE010000002.1"/>
</dbReference>
<evidence type="ECO:0000259" key="7">
    <source>
        <dbReference type="PROSITE" id="PS50850"/>
    </source>
</evidence>
<keyword evidence="2" id="KW-1003">Cell membrane</keyword>
<feature type="transmembrane region" description="Helical" evidence="6">
    <location>
        <begin position="78"/>
        <end position="97"/>
    </location>
</feature>
<feature type="transmembrane region" description="Helical" evidence="6">
    <location>
        <begin position="310"/>
        <end position="331"/>
    </location>
</feature>
<dbReference type="InterPro" id="IPR020846">
    <property type="entry name" value="MFS_dom"/>
</dbReference>
<feature type="transmembrane region" description="Helical" evidence="6">
    <location>
        <begin position="283"/>
        <end position="304"/>
    </location>
</feature>
<dbReference type="GO" id="GO:0022857">
    <property type="term" value="F:transmembrane transporter activity"/>
    <property type="evidence" value="ECO:0007669"/>
    <property type="project" value="InterPro"/>
</dbReference>
<evidence type="ECO:0000256" key="6">
    <source>
        <dbReference type="SAM" id="Phobius"/>
    </source>
</evidence>